<protein>
    <submittedName>
        <fullName evidence="3">DUF1989 domain-containing protein</fullName>
    </submittedName>
</protein>
<dbReference type="Proteomes" id="UP001597046">
    <property type="component" value="Unassembled WGS sequence"/>
</dbReference>
<comment type="caution">
    <text evidence="3">The sequence shown here is derived from an EMBL/GenBank/DDBJ whole genome shotgun (WGS) entry which is preliminary data.</text>
</comment>
<dbReference type="PANTHER" id="PTHR31527">
    <property type="entry name" value="RE64534P"/>
    <property type="match status" value="1"/>
</dbReference>
<name>A0ABW3MT78_9MICO</name>
<proteinExistence type="predicted"/>
<accession>A0ABW3MT78</accession>
<reference evidence="4" key="1">
    <citation type="journal article" date="2019" name="Int. J. Syst. Evol. Microbiol.">
        <title>The Global Catalogue of Microorganisms (GCM) 10K type strain sequencing project: providing services to taxonomists for standard genome sequencing and annotation.</title>
        <authorList>
            <consortium name="The Broad Institute Genomics Platform"/>
            <consortium name="The Broad Institute Genome Sequencing Center for Infectious Disease"/>
            <person name="Wu L."/>
            <person name="Ma J."/>
        </authorList>
    </citation>
    <scope>NUCLEOTIDE SEQUENCE [LARGE SCALE GENOMIC DNA]</scope>
    <source>
        <strain evidence="4">CCUG 57508</strain>
    </source>
</reference>
<evidence type="ECO:0000313" key="4">
    <source>
        <dbReference type="Proteomes" id="UP001597046"/>
    </source>
</evidence>
<feature type="region of interest" description="Disordered" evidence="1">
    <location>
        <begin position="1"/>
        <end position="29"/>
    </location>
</feature>
<keyword evidence="4" id="KW-1185">Reference proteome</keyword>
<dbReference type="RefSeq" id="WP_386051601.1">
    <property type="nucleotide sequence ID" value="NZ_JBHTKH010000002.1"/>
</dbReference>
<dbReference type="Pfam" id="PF09347">
    <property type="entry name" value="DUF1989"/>
    <property type="match status" value="1"/>
</dbReference>
<dbReference type="EMBL" id="JBHTKH010000002">
    <property type="protein sequence ID" value="MFD1053823.1"/>
    <property type="molecule type" value="Genomic_DNA"/>
</dbReference>
<gene>
    <name evidence="3" type="ORF">ACFQ2V_05835</name>
</gene>
<organism evidence="3 4">
    <name type="scientific">Terrabacter terrigena</name>
    <dbReference type="NCBI Taxonomy" id="574718"/>
    <lineage>
        <taxon>Bacteria</taxon>
        <taxon>Bacillati</taxon>
        <taxon>Actinomycetota</taxon>
        <taxon>Actinomycetes</taxon>
        <taxon>Micrococcales</taxon>
        <taxon>Intrasporangiaceae</taxon>
        <taxon>Terrabacter</taxon>
    </lineage>
</organism>
<feature type="domain" description="DUF1989" evidence="2">
    <location>
        <begin position="41"/>
        <end position="207"/>
    </location>
</feature>
<dbReference type="InterPro" id="IPR018959">
    <property type="entry name" value="DUF1989"/>
</dbReference>
<evidence type="ECO:0000259" key="2">
    <source>
        <dbReference type="Pfam" id="PF09347"/>
    </source>
</evidence>
<evidence type="ECO:0000256" key="1">
    <source>
        <dbReference type="SAM" id="MobiDB-lite"/>
    </source>
</evidence>
<sequence>MTIAENAPTTPPREPLAGSRHFGPGGPVFAPTSGGAVELTRLAPQTGAAFVLRAGQRLVVVDPVGEQVSDFFAVMADDHDEWLSSGRTIDYAGSTLVTTGSVLYSNRSTPMATVVEDTCGRHDLLLTPCSQQTFDLLYPELEGAYHPSCFENLATNLGRFGVGPDRIGTTLNIFMNVWAERNGELHIDPPTSRAGDRFVLRAEADLVVGLTACSAEKSNNGVCKPIDYRIEG</sequence>
<evidence type="ECO:0000313" key="3">
    <source>
        <dbReference type="EMBL" id="MFD1053823.1"/>
    </source>
</evidence>
<dbReference type="PANTHER" id="PTHR31527:SF0">
    <property type="entry name" value="RE64534P"/>
    <property type="match status" value="1"/>
</dbReference>